<reference evidence="1 2" key="1">
    <citation type="submission" date="2020-08" db="EMBL/GenBank/DDBJ databases">
        <title>Functional genomics of gut bacteria from endangered species of beetles.</title>
        <authorList>
            <person name="Carlos-Shanley C."/>
        </authorList>
    </citation>
    <scope>NUCLEOTIDE SEQUENCE [LARGE SCALE GENOMIC DNA]</scope>
    <source>
        <strain evidence="1 2">S00198</strain>
    </source>
</reference>
<dbReference type="EMBL" id="JACHLK010000017">
    <property type="protein sequence ID" value="MBB6563156.1"/>
    <property type="molecule type" value="Genomic_DNA"/>
</dbReference>
<proteinExistence type="predicted"/>
<dbReference type="AlphaFoldDB" id="A0A7X0PJR9"/>
<sequence length="218" mass="24469">MHLVTRSYFETFCRNFDAPYDEAKNFEAFVNYCAYSKYSGDSVEASDLAYEGADPGIDGALLFLDDRAVFSIEELDEIFETGRREYQVTIVLSQAKRSVNWSKQEIDSFVAAIVDYLSDTPAQPHSPYLSDFKRMFKKLYDNIGRIKGGLPNLHAYFFSAAPDTDAVEINAAFQIGEVALKKMGYTNETLLIKGHREVIHGLWLAADGPMEATLQTVG</sequence>
<comment type="caution">
    <text evidence="1">The sequence shown here is derived from an EMBL/GenBank/DDBJ whole genome shotgun (WGS) entry which is preliminary data.</text>
</comment>
<evidence type="ECO:0000313" key="1">
    <source>
        <dbReference type="EMBL" id="MBB6563156.1"/>
    </source>
</evidence>
<gene>
    <name evidence="1" type="ORF">HNP48_005875</name>
</gene>
<dbReference type="Proteomes" id="UP000575083">
    <property type="component" value="Unassembled WGS sequence"/>
</dbReference>
<dbReference type="RefSeq" id="WP_221480391.1">
    <property type="nucleotide sequence ID" value="NZ_JACHLK010000017.1"/>
</dbReference>
<accession>A0A7X0PJR9</accession>
<protein>
    <submittedName>
        <fullName evidence="1">Uncharacterized protein</fullName>
    </submittedName>
</protein>
<name>A0A7X0PJR9_9BURK</name>
<keyword evidence="2" id="KW-1185">Reference proteome</keyword>
<organism evidence="1 2">
    <name type="scientific">Acidovorax soli</name>
    <dbReference type="NCBI Taxonomy" id="592050"/>
    <lineage>
        <taxon>Bacteria</taxon>
        <taxon>Pseudomonadati</taxon>
        <taxon>Pseudomonadota</taxon>
        <taxon>Betaproteobacteria</taxon>
        <taxon>Burkholderiales</taxon>
        <taxon>Comamonadaceae</taxon>
        <taxon>Acidovorax</taxon>
    </lineage>
</organism>
<evidence type="ECO:0000313" key="2">
    <source>
        <dbReference type="Proteomes" id="UP000575083"/>
    </source>
</evidence>